<keyword evidence="15" id="KW-1185">Reference proteome</keyword>
<dbReference type="GeneID" id="30173392"/>
<dbReference type="InterPro" id="IPR009401">
    <property type="entry name" value="Med13_C"/>
</dbReference>
<feature type="domain" description="Mediator complex subunit Med13 C-terminal" evidence="12">
    <location>
        <begin position="1088"/>
        <end position="1245"/>
    </location>
</feature>
<accession>A0A1B9I1A8</accession>
<protein>
    <recommendedName>
        <fullName evidence="3 10">Mediator of RNA polymerase II transcription subunit 13</fullName>
    </recommendedName>
    <alternativeName>
        <fullName evidence="9 10">Mediator complex subunit 13</fullName>
    </alternativeName>
</protein>
<evidence type="ECO:0000259" key="12">
    <source>
        <dbReference type="Pfam" id="PF06333"/>
    </source>
</evidence>
<evidence type="ECO:0000256" key="4">
    <source>
        <dbReference type="ARBA" id="ARBA00022491"/>
    </source>
</evidence>
<dbReference type="InterPro" id="IPR051139">
    <property type="entry name" value="Mediator_complx_sub13"/>
</dbReference>
<keyword evidence="6 10" id="KW-0010">Activator</keyword>
<evidence type="ECO:0000256" key="7">
    <source>
        <dbReference type="ARBA" id="ARBA00023163"/>
    </source>
</evidence>
<name>A0A1B9I1A8_9TREE</name>
<dbReference type="EMBL" id="KI894012">
    <property type="protein sequence ID" value="OCF49332.1"/>
    <property type="molecule type" value="Genomic_DNA"/>
</dbReference>
<dbReference type="GO" id="GO:0003713">
    <property type="term" value="F:transcription coactivator activity"/>
    <property type="evidence" value="ECO:0007669"/>
    <property type="project" value="TreeGrafter"/>
</dbReference>
<evidence type="ECO:0000256" key="10">
    <source>
        <dbReference type="RuleBase" id="RU364134"/>
    </source>
</evidence>
<keyword evidence="5 10" id="KW-0805">Transcription regulation</keyword>
<reference evidence="13" key="3">
    <citation type="submission" date="2016-07" db="EMBL/GenBank/DDBJ databases">
        <title>Evolution of pathogenesis and genome organization in the Tremellales.</title>
        <authorList>
            <person name="Cuomo C."/>
            <person name="Litvintseva A."/>
            <person name="Heitman J."/>
            <person name="Chen Y."/>
            <person name="Sun S."/>
            <person name="Springer D."/>
            <person name="Dromer F."/>
            <person name="Young S."/>
            <person name="Zeng Q."/>
            <person name="Chapman S."/>
            <person name="Gujja S."/>
            <person name="Saif S."/>
            <person name="Birren B."/>
        </authorList>
    </citation>
    <scope>NUCLEOTIDE SEQUENCE</scope>
    <source>
        <strain evidence="13">CBS 10737</strain>
    </source>
</reference>
<dbReference type="GO" id="GO:0016592">
    <property type="term" value="C:mediator complex"/>
    <property type="evidence" value="ECO:0007669"/>
    <property type="project" value="InterPro"/>
</dbReference>
<feature type="region of interest" description="Disordered" evidence="11">
    <location>
        <begin position="728"/>
        <end position="769"/>
    </location>
</feature>
<dbReference type="RefSeq" id="XP_019010551.1">
    <property type="nucleotide sequence ID" value="XM_019156749.1"/>
</dbReference>
<comment type="similarity">
    <text evidence="2 10">Belongs to the Mediator complex subunit 13 family.</text>
</comment>
<feature type="region of interest" description="Disordered" evidence="11">
    <location>
        <begin position="469"/>
        <end position="496"/>
    </location>
</feature>
<reference evidence="14" key="4">
    <citation type="submission" date="2024-02" db="EMBL/GenBank/DDBJ databases">
        <title>Comparative genomics of Cryptococcus and Kwoniella reveals pathogenesis evolution and contrasting modes of karyotype evolution via chromosome fusion or intercentromeric recombination.</title>
        <authorList>
            <person name="Coelho M.A."/>
            <person name="David-Palma M."/>
            <person name="Shea T."/>
            <person name="Bowers K."/>
            <person name="McGinley-Smith S."/>
            <person name="Mohammad A.W."/>
            <person name="Gnirke A."/>
            <person name="Yurkov A.M."/>
            <person name="Nowrousian M."/>
            <person name="Sun S."/>
            <person name="Cuomo C.A."/>
            <person name="Heitman J."/>
        </authorList>
    </citation>
    <scope>NUCLEOTIDE SEQUENCE</scope>
    <source>
        <strain evidence="14">CBS 10737</strain>
    </source>
</reference>
<dbReference type="GO" id="GO:0045944">
    <property type="term" value="P:positive regulation of transcription by RNA polymerase II"/>
    <property type="evidence" value="ECO:0007669"/>
    <property type="project" value="TreeGrafter"/>
</dbReference>
<sequence length="1367" mass="153189">MIDFLGGDPPRPTTTVPDQWIIDLPTTDTHICIYRYRQSSRINQAGPSTSSSSFRDILVDPFERAWRTVNDASNEDYTIKHALDEPCGIISNEDGEKAFWYFSSNNDVESPEFEGLEVFTPSLQPLSITQLVTCSKHGHDTSCLGRKLLETDTPCNISLDLSGGVARHLDLLASALVEKMAWKRGHRLSTQLTLTSSYASLNPALRPISPQKFLLTVRPSSTPSSSSAHTPSPLILAPLGLPALQIGPSFLTGAQESHLISTFDTTFSHTWKDGRSERRAKSHILGGTYSDWSIYWVPIDDKTSSSKGKMTPRQLVKSWQSSQGVLTIWPTHLSQSYFTFTPPKNRDANVKPHLPDIESSDLLGISTGLFDFLSTYKEPDPPVDQEEDEEDINMDAESTVITVEADSDQILHQSTGLNDLPDGIEGGDSDLDDLFSAHSDSPNVTIIPDQDQPIILMGDTDTPIEVSSSDIVNSTSPKIPITNNNTGGPARLSRNGTGNVLENGQKEEMVTEDDFAFFDSPTDEIDAPLEDTNGFEERKQDILDVHQHISTDVHQHISTDVTMEVDSHHQIDQIEILPVQEAKISEQHSSLDSQPVATTENQNIPAATHEDIDGFANRSGIQQDMLLLPVATLPSPPVPPSPNLVPPPFPLPHIVPPASWVTKDLVPPSFSPLPLLPQLDSPFPYSLPTPAPTPSDLNWNLVERLQPPKSSNPSYAKDWKVDEELSELDDADTYTGPPTPMSDYSTDSEEEETNRKNDAQTTSSTPPEGFEYVVEFGGIRCAGADWIHLIYDVQTLQSHAVDWNPSWDENLDKSLVPPHSPPEQVIMKNWHKGLDVSGLIKELVGNFVLRDTCSNRSQRSATMINAERFWQSSSIKEGMSLSDLNSSMKSRSLSQPQLSAGYHHYSINLNISSIQYWTELGLQPHGGYKDVRAKFLCVASDESAGAADWAVQIGKQISRIWKEMNLGHHNLTADRVITVKPSALLESVATTLNQSQANTALYIVLPINRIITSAIKDLFNYSVSPSCSTVIHILPSHSLSLTDCKQVALEVYNKISEPIRETNPRTVSDPYGLQQLESEHESERTTRQAFNLARTEIPTPEFSMSWPLQSYDVLNKNRFIHSTYTINEDIGVMIVFIIDDLGEMFDMNIWTDIDKIKWENRVEKLFRWIKVRADKWIIQWRLTLMRSGRMMENELNAWNQLLENSNSPITLLLVDQQEYNELKENENIPHPKGFSNIPISTLNDPTMSIINLNYLAQLTIFENKIPIDLLSSNEEIKVIYPLSTFLISQSLKGLEGYESKLYNILYNQFPLNYNKKKKEEIEFELGEEIYRLNCLIDLRWKIQGGFQGLLEIIIQGLEFISEPKENE</sequence>
<comment type="function">
    <text evidence="10">Component of the SRB8-11 complex. The SRB8-11 complex is a regulatory module of the Mediator complex which is itself involved in regulation of basal and activated RNA polymerase II-dependent transcription. The SRB8-11 complex may be involved in the transcriptional repression of a subset of genes regulated by Mediator. It may inhibit the association of the Mediator complex with RNA polymerase II to form the holoenzyme complex.</text>
</comment>
<evidence type="ECO:0000256" key="1">
    <source>
        <dbReference type="ARBA" id="ARBA00004123"/>
    </source>
</evidence>
<evidence type="ECO:0000256" key="6">
    <source>
        <dbReference type="ARBA" id="ARBA00023159"/>
    </source>
</evidence>
<comment type="subcellular location">
    <subcellularLocation>
        <location evidence="1 10">Nucleus</location>
    </subcellularLocation>
</comment>
<dbReference type="OrthoDB" id="103819at2759"/>
<dbReference type="EMBL" id="CP144526">
    <property type="protein sequence ID" value="WWC72236.1"/>
    <property type="molecule type" value="Genomic_DNA"/>
</dbReference>
<reference evidence="14" key="2">
    <citation type="submission" date="2013-07" db="EMBL/GenBank/DDBJ databases">
        <authorList>
            <consortium name="The Broad Institute Genome Sequencing Platform"/>
            <person name="Cuomo C."/>
            <person name="Litvintseva A."/>
            <person name="Chen Y."/>
            <person name="Heitman J."/>
            <person name="Sun S."/>
            <person name="Springer D."/>
            <person name="Dromer F."/>
            <person name="Young S.K."/>
            <person name="Zeng Q."/>
            <person name="Gargeya S."/>
            <person name="Fitzgerald M."/>
            <person name="Abouelleil A."/>
            <person name="Alvarado L."/>
            <person name="Berlin A.M."/>
            <person name="Chapman S.B."/>
            <person name="Dewar J."/>
            <person name="Goldberg J."/>
            <person name="Griggs A."/>
            <person name="Gujja S."/>
            <person name="Hansen M."/>
            <person name="Howarth C."/>
            <person name="Imamovic A."/>
            <person name="Larimer J."/>
            <person name="McCowan C."/>
            <person name="Murphy C."/>
            <person name="Pearson M."/>
            <person name="Priest M."/>
            <person name="Roberts A."/>
            <person name="Saif S."/>
            <person name="Shea T."/>
            <person name="Sykes S."/>
            <person name="Wortman J."/>
            <person name="Nusbaum C."/>
            <person name="Birren B."/>
        </authorList>
    </citation>
    <scope>NUCLEOTIDE SEQUENCE</scope>
    <source>
        <strain evidence="14">CBS 10737</strain>
    </source>
</reference>
<feature type="compositionally biased region" description="Polar residues" evidence="11">
    <location>
        <begin position="469"/>
        <end position="487"/>
    </location>
</feature>
<dbReference type="KEGG" id="kpin:30173392"/>
<dbReference type="PANTHER" id="PTHR48249:SF3">
    <property type="entry name" value="MEDIATOR OF RNA POLYMERASE II TRANSCRIPTION SUBUNIT 13"/>
    <property type="match status" value="1"/>
</dbReference>
<organism evidence="13">
    <name type="scientific">Kwoniella pini CBS 10737</name>
    <dbReference type="NCBI Taxonomy" id="1296096"/>
    <lineage>
        <taxon>Eukaryota</taxon>
        <taxon>Fungi</taxon>
        <taxon>Dikarya</taxon>
        <taxon>Basidiomycota</taxon>
        <taxon>Agaricomycotina</taxon>
        <taxon>Tremellomycetes</taxon>
        <taxon>Tremellales</taxon>
        <taxon>Cryptococcaceae</taxon>
        <taxon>Kwoniella</taxon>
    </lineage>
</organism>
<reference evidence="13" key="1">
    <citation type="submission" date="2013-07" db="EMBL/GenBank/DDBJ databases">
        <title>The Genome Sequence of Cryptococcus pinus CBS10737.</title>
        <authorList>
            <consortium name="The Broad Institute Genome Sequencing Platform"/>
            <person name="Cuomo C."/>
            <person name="Litvintseva A."/>
            <person name="Chen Y."/>
            <person name="Heitman J."/>
            <person name="Sun S."/>
            <person name="Springer D."/>
            <person name="Dromer F."/>
            <person name="Young S.K."/>
            <person name="Zeng Q."/>
            <person name="Gargeya S."/>
            <person name="Fitzgerald M."/>
            <person name="Abouelleil A."/>
            <person name="Alvarado L."/>
            <person name="Berlin A.M."/>
            <person name="Chapman S.B."/>
            <person name="Dewar J."/>
            <person name="Goldberg J."/>
            <person name="Griggs A."/>
            <person name="Gujja S."/>
            <person name="Hansen M."/>
            <person name="Howarth C."/>
            <person name="Imamovic A."/>
            <person name="Larimer J."/>
            <person name="McCowan C."/>
            <person name="Murphy C."/>
            <person name="Pearson M."/>
            <person name="Priest M."/>
            <person name="Roberts A."/>
            <person name="Saif S."/>
            <person name="Shea T."/>
            <person name="Sykes S."/>
            <person name="Wortman J."/>
            <person name="Nusbaum C."/>
            <person name="Birren B."/>
        </authorList>
    </citation>
    <scope>NUCLEOTIDE SEQUENCE [LARGE SCALE GENOMIC DNA]</scope>
    <source>
        <strain evidence="13">CBS 10737</strain>
    </source>
</reference>
<dbReference type="PANTHER" id="PTHR48249">
    <property type="entry name" value="MEDIATOR OF RNA POLYMERASE II TRANSCRIPTION SUBUNIT 13"/>
    <property type="match status" value="1"/>
</dbReference>
<keyword evidence="7 10" id="KW-0804">Transcription</keyword>
<evidence type="ECO:0000313" key="14">
    <source>
        <dbReference type="EMBL" id="WWC72236.1"/>
    </source>
</evidence>
<keyword evidence="4 10" id="KW-0678">Repressor</keyword>
<evidence type="ECO:0000256" key="11">
    <source>
        <dbReference type="SAM" id="MobiDB-lite"/>
    </source>
</evidence>
<dbReference type="STRING" id="1296096.A0A1B9I1A8"/>
<evidence type="ECO:0000256" key="2">
    <source>
        <dbReference type="ARBA" id="ARBA00009354"/>
    </source>
</evidence>
<comment type="subunit">
    <text evidence="10">Component of the SRB8-11 complex, which itself associates with the Mediator complex.</text>
</comment>
<evidence type="ECO:0000256" key="9">
    <source>
        <dbReference type="ARBA" id="ARBA00032008"/>
    </source>
</evidence>
<dbReference type="Pfam" id="PF06333">
    <property type="entry name" value="Med13_C"/>
    <property type="match status" value="1"/>
</dbReference>
<keyword evidence="8 10" id="KW-0539">Nucleus</keyword>
<dbReference type="Proteomes" id="UP000094020">
    <property type="component" value="Chromosome 8"/>
</dbReference>
<proteinExistence type="inferred from homology"/>
<gene>
    <name evidence="13" type="ORF">I206_05023</name>
    <name evidence="14" type="ORF">I206_106198</name>
</gene>
<evidence type="ECO:0000256" key="3">
    <source>
        <dbReference type="ARBA" id="ARBA00019618"/>
    </source>
</evidence>
<evidence type="ECO:0000313" key="15">
    <source>
        <dbReference type="Proteomes" id="UP000094020"/>
    </source>
</evidence>
<evidence type="ECO:0000256" key="5">
    <source>
        <dbReference type="ARBA" id="ARBA00023015"/>
    </source>
</evidence>
<evidence type="ECO:0000256" key="8">
    <source>
        <dbReference type="ARBA" id="ARBA00023242"/>
    </source>
</evidence>
<evidence type="ECO:0000313" key="13">
    <source>
        <dbReference type="EMBL" id="OCF49332.1"/>
    </source>
</evidence>